<dbReference type="EMBL" id="AFWI01000146">
    <property type="protein sequence ID" value="EGU55336.1"/>
    <property type="molecule type" value="Genomic_DNA"/>
</dbReference>
<protein>
    <submittedName>
        <fullName evidence="1">Uncharacterized protein</fullName>
    </submittedName>
</protein>
<dbReference type="EMBL" id="CP009358">
    <property type="protein sequence ID" value="AIW17419.1"/>
    <property type="molecule type" value="Genomic_DNA"/>
</dbReference>
<gene>
    <name evidence="1" type="ORF">IX91_25520</name>
    <name evidence="2" type="ORF">VITU9109_21359</name>
</gene>
<evidence type="ECO:0000313" key="1">
    <source>
        <dbReference type="EMBL" id="AIW17419.1"/>
    </source>
</evidence>
<proteinExistence type="predicted"/>
<name>F9T5D9_9VIBR</name>
<evidence type="ECO:0000313" key="3">
    <source>
        <dbReference type="Proteomes" id="UP000003836"/>
    </source>
</evidence>
<organism evidence="1 4">
    <name type="scientific">Vibrio tubiashii ATCC 19109</name>
    <dbReference type="NCBI Taxonomy" id="1051646"/>
    <lineage>
        <taxon>Bacteria</taxon>
        <taxon>Pseudomonadati</taxon>
        <taxon>Pseudomonadota</taxon>
        <taxon>Gammaproteobacteria</taxon>
        <taxon>Vibrionales</taxon>
        <taxon>Vibrionaceae</taxon>
        <taxon>Vibrio</taxon>
        <taxon>Vibrio oreintalis group</taxon>
    </lineage>
</organism>
<dbReference type="Proteomes" id="UP000003836">
    <property type="component" value="Unassembled WGS sequence"/>
</dbReference>
<evidence type="ECO:0000313" key="2">
    <source>
        <dbReference type="EMBL" id="EGU55336.1"/>
    </source>
</evidence>
<keyword evidence="3" id="KW-1185">Reference proteome</keyword>
<reference evidence="1 4" key="3">
    <citation type="submission" date="2014-08" db="EMBL/GenBank/DDBJ databases">
        <title>First Complete Genome Sequence of the Shellfish Pathogen Vibrio tubiashii.</title>
        <authorList>
            <person name="Richards G.P."/>
            <person name="Needleman D.S."/>
            <person name="Watson M.A."/>
            <person name="Bono J.L."/>
        </authorList>
    </citation>
    <scope>NUCLEOTIDE SEQUENCE [LARGE SCALE GENOMIC DNA]</scope>
    <source>
        <strain evidence="1 4">ATCC 19109</strain>
        <plasmid evidence="1">p57</plasmid>
        <plasmid evidence="4">Plasmid p57</plasmid>
    </source>
</reference>
<dbReference type="PATRIC" id="fig|1051646.9.peg.5113"/>
<dbReference type="HOGENOM" id="CLU_2195849_0_0_6"/>
<keyword evidence="1" id="KW-0614">Plasmid</keyword>
<geneLocation type="plasmid" evidence="1 4">
    <name>p57</name>
</geneLocation>
<sequence length="108" mass="12379">MSETNPAYGKSVPNCIDAFKSRGCIYPMFDSRYIPPTRDEKKSLCVMLGLSKEKISYLTGTEFISDDWYSDINEKEWRVLLYCSGLANPIDDLDLVKSNRFLSDNIAY</sequence>
<reference evidence="2" key="1">
    <citation type="submission" date="2011-08" db="EMBL/GenBank/DDBJ databases">
        <authorList>
            <person name="Hoffman M."/>
            <person name="Strain E.A."/>
            <person name="Brown E."/>
            <person name="Allard M.W."/>
        </authorList>
    </citation>
    <scope>NUCLEOTIDE SEQUENCE</scope>
    <source>
        <strain evidence="2">ATCC 19109</strain>
    </source>
</reference>
<accession>F9T5D9</accession>
<dbReference type="AlphaFoldDB" id="F9T5D9"/>
<reference evidence="2 3" key="2">
    <citation type="journal article" date="2012" name="Int. J. Syst. Evol. Microbiol.">
        <title>Vibrio caribbeanicus sp. nov., isolated from the marine sponge Scleritoderma cyanea.</title>
        <authorList>
            <person name="Hoffmann M."/>
            <person name="Monday S.R."/>
            <person name="Allard M.W."/>
            <person name="Strain E.A."/>
            <person name="Whittaker P."/>
            <person name="Naum M."/>
            <person name="McCarthy P.J."/>
            <person name="Lopez J.V."/>
            <person name="Fischer M."/>
            <person name="Brown E.W."/>
        </authorList>
    </citation>
    <scope>NUCLEOTIDE SEQUENCE [LARGE SCALE GENOMIC DNA]</scope>
    <source>
        <strain evidence="2 3">ATCC 19109</strain>
    </source>
</reference>
<dbReference type="KEGG" id="vtu:IX91_25520"/>
<dbReference type="Proteomes" id="UP000030071">
    <property type="component" value="Plasmid p57"/>
</dbReference>
<evidence type="ECO:0000313" key="4">
    <source>
        <dbReference type="Proteomes" id="UP000030071"/>
    </source>
</evidence>